<keyword evidence="2" id="KW-1185">Reference proteome</keyword>
<name>A0A0R1Q8F9_9LACO</name>
<evidence type="ECO:0008006" key="3">
    <source>
        <dbReference type="Google" id="ProtNLM"/>
    </source>
</evidence>
<dbReference type="OrthoDB" id="7619731at2"/>
<gene>
    <name evidence="1" type="ORF">FD01_GL002817</name>
</gene>
<reference evidence="1 2" key="1">
    <citation type="journal article" date="2015" name="Genome Announc.">
        <title>Expanding the biotechnology potential of lactobacilli through comparative genomics of 213 strains and associated genera.</title>
        <authorList>
            <person name="Sun Z."/>
            <person name="Harris H.M."/>
            <person name="McCann A."/>
            <person name="Guo C."/>
            <person name="Argimon S."/>
            <person name="Zhang W."/>
            <person name="Yang X."/>
            <person name="Jeffery I.B."/>
            <person name="Cooney J.C."/>
            <person name="Kagawa T.F."/>
            <person name="Liu W."/>
            <person name="Song Y."/>
            <person name="Salvetti E."/>
            <person name="Wrobel A."/>
            <person name="Rasinkangas P."/>
            <person name="Parkhill J."/>
            <person name="Rea M.C."/>
            <person name="O'Sullivan O."/>
            <person name="Ritari J."/>
            <person name="Douillard F.P."/>
            <person name="Paul Ross R."/>
            <person name="Yang R."/>
            <person name="Briner A.E."/>
            <person name="Felis G.E."/>
            <person name="de Vos W.M."/>
            <person name="Barrangou R."/>
            <person name="Klaenhammer T.R."/>
            <person name="Caufield P.W."/>
            <person name="Cui Y."/>
            <person name="Zhang H."/>
            <person name="O'Toole P.W."/>
        </authorList>
    </citation>
    <scope>NUCLEOTIDE SEQUENCE [LARGE SCALE GENOMIC DNA]</scope>
    <source>
        <strain evidence="1 2">DSM 13343</strain>
    </source>
</reference>
<comment type="caution">
    <text evidence="1">The sequence shown here is derived from an EMBL/GenBank/DDBJ whole genome shotgun (WGS) entry which is preliminary data.</text>
</comment>
<protein>
    <recommendedName>
        <fullName evidence="3">DUF2785 domain-containing protein</fullName>
    </recommendedName>
</protein>
<dbReference type="EMBL" id="AZEU01000315">
    <property type="protein sequence ID" value="KRL37635.1"/>
    <property type="molecule type" value="Genomic_DNA"/>
</dbReference>
<proteinExistence type="predicted"/>
<accession>A0A0R1Q8F9</accession>
<sequence length="322" mass="36605">MDELATTYHALQQLYDQLIAGKKFVSLPASIQKIMANITPVPATPVIVPSDDMAALQKIQAINARNKKQVQPTLSDDELSFLVDHLGSLQPAVRDKGVFFTLGDWLQGGGATPDQIQWLFKRLQAPDVLYAHILEPDNDAVFLRSFAVMILSAVVYADRNTYHVLSDQDYNDLVLPVATYIALEQDGRGYVENKGWAHTYTHIGNLLDELSDVSSLTRAQKVFLMMTALNGWQRMAHPLVYGEAMRFALYLTNLALMHQFYAQSLVMALTAWQKRLRHVQPQESQAFWNRWYNRSRLLEACIMRADMPQVVVDYLQKIIDAY</sequence>
<dbReference type="PATRIC" id="fig|1423769.4.peg.3039"/>
<dbReference type="AlphaFoldDB" id="A0A0R1Q8F9"/>
<organism evidence="1 2">
    <name type="scientific">Lacticaseibacillus manihotivorans DSM 13343 = JCM 12514</name>
    <dbReference type="NCBI Taxonomy" id="1423769"/>
    <lineage>
        <taxon>Bacteria</taxon>
        <taxon>Bacillati</taxon>
        <taxon>Bacillota</taxon>
        <taxon>Bacilli</taxon>
        <taxon>Lactobacillales</taxon>
        <taxon>Lactobacillaceae</taxon>
        <taxon>Lacticaseibacillus</taxon>
    </lineage>
</organism>
<dbReference type="InterPro" id="IPR021247">
    <property type="entry name" value="DUF2785"/>
</dbReference>
<dbReference type="RefSeq" id="WP_056965176.1">
    <property type="nucleotide sequence ID" value="NZ_AZEU01000315.1"/>
</dbReference>
<dbReference type="Pfam" id="PF10978">
    <property type="entry name" value="DUF2785"/>
    <property type="match status" value="1"/>
</dbReference>
<evidence type="ECO:0000313" key="2">
    <source>
        <dbReference type="Proteomes" id="UP000051790"/>
    </source>
</evidence>
<dbReference type="Proteomes" id="UP000051790">
    <property type="component" value="Unassembled WGS sequence"/>
</dbReference>
<evidence type="ECO:0000313" key="1">
    <source>
        <dbReference type="EMBL" id="KRL37635.1"/>
    </source>
</evidence>